<keyword evidence="2" id="KW-1185">Reference proteome</keyword>
<organism evidence="1 2">
    <name type="scientific">Portunus trituberculatus</name>
    <name type="common">Swimming crab</name>
    <name type="synonym">Neptunus trituberculatus</name>
    <dbReference type="NCBI Taxonomy" id="210409"/>
    <lineage>
        <taxon>Eukaryota</taxon>
        <taxon>Metazoa</taxon>
        <taxon>Ecdysozoa</taxon>
        <taxon>Arthropoda</taxon>
        <taxon>Crustacea</taxon>
        <taxon>Multicrustacea</taxon>
        <taxon>Malacostraca</taxon>
        <taxon>Eumalacostraca</taxon>
        <taxon>Eucarida</taxon>
        <taxon>Decapoda</taxon>
        <taxon>Pleocyemata</taxon>
        <taxon>Brachyura</taxon>
        <taxon>Eubrachyura</taxon>
        <taxon>Portunoidea</taxon>
        <taxon>Portunidae</taxon>
        <taxon>Portuninae</taxon>
        <taxon>Portunus</taxon>
    </lineage>
</organism>
<evidence type="ECO:0000313" key="2">
    <source>
        <dbReference type="Proteomes" id="UP000324222"/>
    </source>
</evidence>
<comment type="caution">
    <text evidence="1">The sequence shown here is derived from an EMBL/GenBank/DDBJ whole genome shotgun (WGS) entry which is preliminary data.</text>
</comment>
<evidence type="ECO:0000313" key="1">
    <source>
        <dbReference type="EMBL" id="MPC67758.1"/>
    </source>
</evidence>
<gene>
    <name evidence="1" type="ORF">E2C01_061941</name>
</gene>
<reference evidence="1 2" key="1">
    <citation type="submission" date="2019-05" db="EMBL/GenBank/DDBJ databases">
        <title>Another draft genome of Portunus trituberculatus and its Hox gene families provides insights of decapod evolution.</title>
        <authorList>
            <person name="Jeong J.-H."/>
            <person name="Song I."/>
            <person name="Kim S."/>
            <person name="Choi T."/>
            <person name="Kim D."/>
            <person name="Ryu S."/>
            <person name="Kim W."/>
        </authorList>
    </citation>
    <scope>NUCLEOTIDE SEQUENCE [LARGE SCALE GENOMIC DNA]</scope>
    <source>
        <tissue evidence="1">Muscle</tissue>
    </source>
</reference>
<protein>
    <submittedName>
        <fullName evidence="1">Uncharacterized protein</fullName>
    </submittedName>
</protein>
<dbReference type="AlphaFoldDB" id="A0A5B7HFR1"/>
<name>A0A5B7HFR1_PORTR</name>
<proteinExistence type="predicted"/>
<accession>A0A5B7HFR1</accession>
<dbReference type="Proteomes" id="UP000324222">
    <property type="component" value="Unassembled WGS sequence"/>
</dbReference>
<dbReference type="EMBL" id="VSRR010026714">
    <property type="protein sequence ID" value="MPC67758.1"/>
    <property type="molecule type" value="Genomic_DNA"/>
</dbReference>
<sequence>MWGVHDLMNGRPLADGGQRKWKRRSTAVIGVCACKQQPAGESGWVRQEHSVKLSLCLRYRHHRPSTPSLPPLDCRCNSITYTLHYHLTPLLPPATYTITQSPTTLLHYHLTSLLSPNPSTITTTYTTLTTL</sequence>